<dbReference type="InterPro" id="IPR014710">
    <property type="entry name" value="RmlC-like_jellyroll"/>
</dbReference>
<gene>
    <name evidence="1" type="ORF">SVIO_005310</name>
</gene>
<protein>
    <recommendedName>
        <fullName evidence="3">Homogentisate 1,2-dioxygenase</fullName>
    </recommendedName>
</protein>
<name>A0A4D4KU38_STRVO</name>
<dbReference type="Gene3D" id="2.60.120.10">
    <property type="entry name" value="Jelly Rolls"/>
    <property type="match status" value="2"/>
</dbReference>
<proteinExistence type="predicted"/>
<dbReference type="EMBL" id="BJHW01000001">
    <property type="protein sequence ID" value="GDY49908.1"/>
    <property type="molecule type" value="Genomic_DNA"/>
</dbReference>
<organism evidence="1 2">
    <name type="scientific">Streptomyces violaceusniger</name>
    <dbReference type="NCBI Taxonomy" id="68280"/>
    <lineage>
        <taxon>Bacteria</taxon>
        <taxon>Bacillati</taxon>
        <taxon>Actinomycetota</taxon>
        <taxon>Actinomycetes</taxon>
        <taxon>Kitasatosporales</taxon>
        <taxon>Streptomycetaceae</taxon>
        <taxon>Streptomyces</taxon>
        <taxon>Streptomyces violaceusniger group</taxon>
    </lineage>
</organism>
<evidence type="ECO:0000313" key="2">
    <source>
        <dbReference type="Proteomes" id="UP000301309"/>
    </source>
</evidence>
<accession>A0A4D4KU38</accession>
<sequence>MRGIEDVMVIGSDRPLRSIDRDEHLLLASPYPSKLPIKLWNDHELLPVVHFPQKYVEQKFAPPRGVYENAQLRVEWQVLNGRQPFYHRNCDVDEISYQIDGERTLMTELGVIEHRPGEFSRIPRGVGHDNYGRKESHLLFYLPAPVDELVEPVRTSQPVMPPFPGWEPGEVNEAVTQCMGTVGHDIAVFPADETLLLERVRAEPERMRVHSIGGGVGTTWIYATPTIRLGYVNMTAGDGSRRYRRTLDADEIQYQVSGTRTLATQRGIVELHPGDFVRIPLGLAHAGIPHERSTHVSLLSHLELPQVIESTRTADPYSPERLAAAVERSQT</sequence>
<evidence type="ECO:0008006" key="3">
    <source>
        <dbReference type="Google" id="ProtNLM"/>
    </source>
</evidence>
<dbReference type="Proteomes" id="UP000301309">
    <property type="component" value="Unassembled WGS sequence"/>
</dbReference>
<reference evidence="1 2" key="1">
    <citation type="journal article" date="2020" name="Int. J. Syst. Evol. Microbiol.">
        <title>Reclassification of Streptomyces castelarensis and Streptomyces sporoclivatus as later heterotypic synonyms of Streptomyces antimycoticus.</title>
        <authorList>
            <person name="Komaki H."/>
            <person name="Tamura T."/>
        </authorList>
    </citation>
    <scope>NUCLEOTIDE SEQUENCE [LARGE SCALE GENOMIC DNA]</scope>
    <source>
        <strain evidence="1 2">NBRC 13459</strain>
    </source>
</reference>
<keyword evidence="2" id="KW-1185">Reference proteome</keyword>
<dbReference type="OrthoDB" id="9811253at2"/>
<dbReference type="AlphaFoldDB" id="A0A4D4KU38"/>
<dbReference type="SUPFAM" id="SSF51182">
    <property type="entry name" value="RmlC-like cupins"/>
    <property type="match status" value="1"/>
</dbReference>
<dbReference type="InterPro" id="IPR011051">
    <property type="entry name" value="RmlC_Cupin_sf"/>
</dbReference>
<evidence type="ECO:0000313" key="1">
    <source>
        <dbReference type="EMBL" id="GDY49908.1"/>
    </source>
</evidence>
<comment type="caution">
    <text evidence="1">The sequence shown here is derived from an EMBL/GenBank/DDBJ whole genome shotgun (WGS) entry which is preliminary data.</text>
</comment>